<dbReference type="AlphaFoldDB" id="A0AAW2SPR0"/>
<dbReference type="PANTHER" id="PTHR31827">
    <property type="entry name" value="EMB|CAB89363.1"/>
    <property type="match status" value="1"/>
</dbReference>
<comment type="caution">
    <text evidence="2">The sequence shown here is derived from an EMBL/GenBank/DDBJ whole genome shotgun (WGS) entry which is preliminary data.</text>
</comment>
<proteinExistence type="predicted"/>
<accession>A0AAW2SPR0</accession>
<reference evidence="2" key="2">
    <citation type="journal article" date="2024" name="Plant">
        <title>Genomic evolution and insights into agronomic trait innovations of Sesamum species.</title>
        <authorList>
            <person name="Miao H."/>
            <person name="Wang L."/>
            <person name="Qu L."/>
            <person name="Liu H."/>
            <person name="Sun Y."/>
            <person name="Le M."/>
            <person name="Wang Q."/>
            <person name="Wei S."/>
            <person name="Zheng Y."/>
            <person name="Lin W."/>
            <person name="Duan Y."/>
            <person name="Cao H."/>
            <person name="Xiong S."/>
            <person name="Wang X."/>
            <person name="Wei L."/>
            <person name="Li C."/>
            <person name="Ma Q."/>
            <person name="Ju M."/>
            <person name="Zhao R."/>
            <person name="Li G."/>
            <person name="Mu C."/>
            <person name="Tian Q."/>
            <person name="Mei H."/>
            <person name="Zhang T."/>
            <person name="Gao T."/>
            <person name="Zhang H."/>
        </authorList>
    </citation>
    <scope>NUCLEOTIDE SEQUENCE</scope>
    <source>
        <strain evidence="2">KEN1</strain>
    </source>
</reference>
<evidence type="ECO:0000259" key="1">
    <source>
        <dbReference type="Pfam" id="PF24906"/>
    </source>
</evidence>
<gene>
    <name evidence="2" type="ORF">Slati_4328800</name>
</gene>
<dbReference type="Pfam" id="PF24906">
    <property type="entry name" value="Zf_WRKY19"/>
    <property type="match status" value="1"/>
</dbReference>
<feature type="domain" description="WRKY19-like zinc finger" evidence="1">
    <location>
        <begin position="106"/>
        <end position="130"/>
    </location>
</feature>
<name>A0AAW2SPR0_9LAMI</name>
<evidence type="ECO:0000313" key="2">
    <source>
        <dbReference type="EMBL" id="KAL0393626.1"/>
    </source>
</evidence>
<reference evidence="2" key="1">
    <citation type="submission" date="2020-06" db="EMBL/GenBank/DDBJ databases">
        <authorList>
            <person name="Li T."/>
            <person name="Hu X."/>
            <person name="Zhang T."/>
            <person name="Song X."/>
            <person name="Zhang H."/>
            <person name="Dai N."/>
            <person name="Sheng W."/>
            <person name="Hou X."/>
            <person name="Wei L."/>
        </authorList>
    </citation>
    <scope>NUCLEOTIDE SEQUENCE</scope>
    <source>
        <strain evidence="2">KEN1</strain>
        <tissue evidence="2">Leaf</tissue>
    </source>
</reference>
<organism evidence="2">
    <name type="scientific">Sesamum latifolium</name>
    <dbReference type="NCBI Taxonomy" id="2727402"/>
    <lineage>
        <taxon>Eukaryota</taxon>
        <taxon>Viridiplantae</taxon>
        <taxon>Streptophyta</taxon>
        <taxon>Embryophyta</taxon>
        <taxon>Tracheophyta</taxon>
        <taxon>Spermatophyta</taxon>
        <taxon>Magnoliopsida</taxon>
        <taxon>eudicotyledons</taxon>
        <taxon>Gunneridae</taxon>
        <taxon>Pentapetalae</taxon>
        <taxon>asterids</taxon>
        <taxon>lamiids</taxon>
        <taxon>Lamiales</taxon>
        <taxon>Pedaliaceae</taxon>
        <taxon>Sesamum</taxon>
    </lineage>
</organism>
<dbReference type="EMBL" id="JACGWN010000016">
    <property type="protein sequence ID" value="KAL0393626.1"/>
    <property type="molecule type" value="Genomic_DNA"/>
</dbReference>
<sequence length="181" mass="19719">MVARDARERTAQRVLKVFLVFAYLMEVVADVSILNAKRGTKEAQCFARLTEVANVAHIQGAIKVQKEAPLSAKGMVEENDAHSKEVGFVQRVSMEGPFFCVTHGGGKRCAVPKCTKSARGRTDFCVRHGGGKRCKFEGCGKVLKEAQISARLMVEGRDACGVTLVLNLAKVMYLATYFCSG</sequence>
<dbReference type="PANTHER" id="PTHR31827:SF1">
    <property type="entry name" value="EMB|CAB89363.1"/>
    <property type="match status" value="1"/>
</dbReference>
<dbReference type="InterPro" id="IPR056866">
    <property type="entry name" value="Znf_WRKY19"/>
</dbReference>
<protein>
    <recommendedName>
        <fullName evidence="1">WRKY19-like zinc finger domain-containing protein</fullName>
    </recommendedName>
</protein>